<dbReference type="STRING" id="1314674.A0A0D7BN48"/>
<dbReference type="SUPFAM" id="SSF143791">
    <property type="entry name" value="DUSP-like"/>
    <property type="match status" value="1"/>
</dbReference>
<feature type="compositionally biased region" description="Polar residues" evidence="8">
    <location>
        <begin position="27"/>
        <end position="37"/>
    </location>
</feature>
<evidence type="ECO:0000256" key="7">
    <source>
        <dbReference type="ARBA" id="ARBA00022807"/>
    </source>
</evidence>
<dbReference type="SMART" id="SM00695">
    <property type="entry name" value="DUSP"/>
    <property type="match status" value="1"/>
</dbReference>
<dbReference type="GO" id="GO:0004843">
    <property type="term" value="F:cysteine-type deubiquitinase activity"/>
    <property type="evidence" value="ECO:0007669"/>
    <property type="project" value="UniProtKB-EC"/>
</dbReference>
<comment type="similarity">
    <text evidence="2">Belongs to the peptidase C19 family.</text>
</comment>
<feature type="compositionally biased region" description="Basic and acidic residues" evidence="8">
    <location>
        <begin position="1241"/>
        <end position="1253"/>
    </location>
</feature>
<organism evidence="11 12">
    <name type="scientific">Cylindrobasidium torrendii FP15055 ss-10</name>
    <dbReference type="NCBI Taxonomy" id="1314674"/>
    <lineage>
        <taxon>Eukaryota</taxon>
        <taxon>Fungi</taxon>
        <taxon>Dikarya</taxon>
        <taxon>Basidiomycota</taxon>
        <taxon>Agaricomycotina</taxon>
        <taxon>Agaricomycetes</taxon>
        <taxon>Agaricomycetidae</taxon>
        <taxon>Agaricales</taxon>
        <taxon>Marasmiineae</taxon>
        <taxon>Physalacriaceae</taxon>
        <taxon>Cylindrobasidium</taxon>
    </lineage>
</organism>
<dbReference type="Gene3D" id="3.90.70.10">
    <property type="entry name" value="Cysteine proteinases"/>
    <property type="match status" value="2"/>
</dbReference>
<feature type="domain" description="DUSP" evidence="10">
    <location>
        <begin position="69"/>
        <end position="176"/>
    </location>
</feature>
<keyword evidence="4" id="KW-0645">Protease</keyword>
<dbReference type="Pfam" id="PF00443">
    <property type="entry name" value="UCH"/>
    <property type="match status" value="1"/>
</dbReference>
<dbReference type="PROSITE" id="PS51283">
    <property type="entry name" value="DUSP"/>
    <property type="match status" value="1"/>
</dbReference>
<accession>A0A0D7BN48</accession>
<name>A0A0D7BN48_9AGAR</name>
<evidence type="ECO:0000313" key="11">
    <source>
        <dbReference type="EMBL" id="KIY71877.1"/>
    </source>
</evidence>
<dbReference type="GO" id="GO:0016579">
    <property type="term" value="P:protein deubiquitination"/>
    <property type="evidence" value="ECO:0007669"/>
    <property type="project" value="InterPro"/>
</dbReference>
<keyword evidence="6" id="KW-0378">Hydrolase</keyword>
<keyword evidence="7" id="KW-0788">Thiol protease</keyword>
<dbReference type="Gene3D" id="3.30.2230.10">
    <property type="entry name" value="DUSP-like"/>
    <property type="match status" value="1"/>
</dbReference>
<evidence type="ECO:0000256" key="2">
    <source>
        <dbReference type="ARBA" id="ARBA00009085"/>
    </source>
</evidence>
<evidence type="ECO:0000256" key="5">
    <source>
        <dbReference type="ARBA" id="ARBA00022786"/>
    </source>
</evidence>
<dbReference type="OrthoDB" id="292964at2759"/>
<dbReference type="InterPro" id="IPR006615">
    <property type="entry name" value="Pept_C19_DUSP"/>
</dbReference>
<evidence type="ECO:0000256" key="6">
    <source>
        <dbReference type="ARBA" id="ARBA00022801"/>
    </source>
</evidence>
<dbReference type="CDD" id="cd02674">
    <property type="entry name" value="Peptidase_C19R"/>
    <property type="match status" value="1"/>
</dbReference>
<evidence type="ECO:0000256" key="8">
    <source>
        <dbReference type="SAM" id="MobiDB-lite"/>
    </source>
</evidence>
<feature type="compositionally biased region" description="Pro residues" evidence="8">
    <location>
        <begin position="1"/>
        <end position="17"/>
    </location>
</feature>
<evidence type="ECO:0000259" key="9">
    <source>
        <dbReference type="PROSITE" id="PS50235"/>
    </source>
</evidence>
<dbReference type="SUPFAM" id="SSF54001">
    <property type="entry name" value="Cysteine proteinases"/>
    <property type="match status" value="1"/>
</dbReference>
<dbReference type="GO" id="GO:0006508">
    <property type="term" value="P:proteolysis"/>
    <property type="evidence" value="ECO:0007669"/>
    <property type="project" value="UniProtKB-KW"/>
</dbReference>
<dbReference type="PROSITE" id="PS50235">
    <property type="entry name" value="USP_3"/>
    <property type="match status" value="1"/>
</dbReference>
<proteinExistence type="inferred from homology"/>
<comment type="catalytic activity">
    <reaction evidence="1">
        <text>Thiol-dependent hydrolysis of ester, thioester, amide, peptide and isopeptide bonds formed by the C-terminal Gly of ubiquitin (a 76-residue protein attached to proteins as an intracellular targeting signal).</text>
        <dbReference type="EC" id="3.4.19.12"/>
    </reaction>
</comment>
<evidence type="ECO:0000256" key="4">
    <source>
        <dbReference type="ARBA" id="ARBA00022670"/>
    </source>
</evidence>
<reference evidence="11 12" key="1">
    <citation type="journal article" date="2015" name="Fungal Genet. Biol.">
        <title>Evolution of novel wood decay mechanisms in Agaricales revealed by the genome sequences of Fistulina hepatica and Cylindrobasidium torrendii.</title>
        <authorList>
            <person name="Floudas D."/>
            <person name="Held B.W."/>
            <person name="Riley R."/>
            <person name="Nagy L.G."/>
            <person name="Koehler G."/>
            <person name="Ransdell A.S."/>
            <person name="Younus H."/>
            <person name="Chow J."/>
            <person name="Chiniquy J."/>
            <person name="Lipzen A."/>
            <person name="Tritt A."/>
            <person name="Sun H."/>
            <person name="Haridas S."/>
            <person name="LaButti K."/>
            <person name="Ohm R.A."/>
            <person name="Kues U."/>
            <person name="Blanchette R.A."/>
            <person name="Grigoriev I.V."/>
            <person name="Minto R.E."/>
            <person name="Hibbett D.S."/>
        </authorList>
    </citation>
    <scope>NUCLEOTIDE SEQUENCE [LARGE SCALE GENOMIC DNA]</scope>
    <source>
        <strain evidence="11 12">FP15055 ss-10</strain>
    </source>
</reference>
<dbReference type="Proteomes" id="UP000054007">
    <property type="component" value="Unassembled WGS sequence"/>
</dbReference>
<dbReference type="InterPro" id="IPR038765">
    <property type="entry name" value="Papain-like_cys_pep_sf"/>
</dbReference>
<evidence type="ECO:0000259" key="10">
    <source>
        <dbReference type="PROSITE" id="PS51283"/>
    </source>
</evidence>
<dbReference type="InterPro" id="IPR035927">
    <property type="entry name" value="DUSP-like_sf"/>
</dbReference>
<feature type="compositionally biased region" description="Basic and acidic residues" evidence="8">
    <location>
        <begin position="1191"/>
        <end position="1206"/>
    </location>
</feature>
<evidence type="ECO:0000313" key="12">
    <source>
        <dbReference type="Proteomes" id="UP000054007"/>
    </source>
</evidence>
<dbReference type="InterPro" id="IPR018200">
    <property type="entry name" value="USP_CS"/>
</dbReference>
<dbReference type="AlphaFoldDB" id="A0A0D7BN48"/>
<feature type="compositionally biased region" description="Low complexity" evidence="8">
    <location>
        <begin position="1151"/>
        <end position="1160"/>
    </location>
</feature>
<dbReference type="PANTHER" id="PTHR21646">
    <property type="entry name" value="UBIQUITIN CARBOXYL-TERMINAL HYDROLASE"/>
    <property type="match status" value="1"/>
</dbReference>
<protein>
    <recommendedName>
        <fullName evidence="3">ubiquitinyl hydrolase 1</fullName>
        <ecNumber evidence="3">3.4.19.12</ecNumber>
    </recommendedName>
</protein>
<evidence type="ECO:0000256" key="1">
    <source>
        <dbReference type="ARBA" id="ARBA00000707"/>
    </source>
</evidence>
<dbReference type="EC" id="3.4.19.12" evidence="3"/>
<dbReference type="InterPro" id="IPR028889">
    <property type="entry name" value="USP"/>
</dbReference>
<dbReference type="InterPro" id="IPR050185">
    <property type="entry name" value="Ub_carboxyl-term_hydrolase"/>
</dbReference>
<keyword evidence="5" id="KW-0833">Ubl conjugation pathway</keyword>
<dbReference type="PANTHER" id="PTHR21646:SF24">
    <property type="entry name" value="UBIQUITIN CARBOXYL-TERMINAL HYDROLASE"/>
    <property type="match status" value="1"/>
</dbReference>
<dbReference type="EMBL" id="KN880449">
    <property type="protein sequence ID" value="KIY71877.1"/>
    <property type="molecule type" value="Genomic_DNA"/>
</dbReference>
<evidence type="ECO:0000256" key="3">
    <source>
        <dbReference type="ARBA" id="ARBA00012759"/>
    </source>
</evidence>
<keyword evidence="12" id="KW-1185">Reference proteome</keyword>
<dbReference type="PROSITE" id="PS00973">
    <property type="entry name" value="USP_2"/>
    <property type="match status" value="1"/>
</dbReference>
<dbReference type="InterPro" id="IPR001394">
    <property type="entry name" value="Peptidase_C19_UCH"/>
</dbReference>
<feature type="region of interest" description="Disordered" evidence="8">
    <location>
        <begin position="1"/>
        <end position="51"/>
    </location>
</feature>
<feature type="domain" description="USP" evidence="9">
    <location>
        <begin position="376"/>
        <end position="1067"/>
    </location>
</feature>
<dbReference type="PROSITE" id="PS00972">
    <property type="entry name" value="USP_1"/>
    <property type="match status" value="1"/>
</dbReference>
<dbReference type="Pfam" id="PF06337">
    <property type="entry name" value="DUSP"/>
    <property type="match status" value="1"/>
</dbReference>
<gene>
    <name evidence="11" type="ORF">CYLTODRAFT_389577</name>
</gene>
<sequence>MNLTPPSNPPSKSPSPGPSNARKRNRSQSMESATTLEATVKRPITSNEGLMNDDIDEYMATQDAGPAMMSAEEKFQVVEKLTKTEMLLGQTWYLVAGDWWRRWRKACTGVADKASPEQVEEREIGPVDNMSLLDETDGLRTGLIEGEDVVYVPQEAWEHLVTWYGEAKAPLPRQTIVRGIRQTVSLEMQPPRVKILRLGRYPNVACTPRVPPQYQTLTFSETDTMKTFFEAMIDAVRSSSMLVNYEARVWKVDPQGDSFDCPVYPLVDFQRDHGTQLFPDPEKTLSDEGIQSEDCIVVEFPTKGKTYASDPEPANASTAVTTVFAPNNGFFNQMGASTTTTRTTSYDANSSYYGPPAPPGVIKSVTAVKKRDPGTLGLGNMGNTCFMNSAIQCLAHIKELTDYFLTGLYREELNPDNPLGMQGAIAEAFGALMQRIWDEDSSVSSYSPREFKMQLQRFAPQFSGYQQHDTQELVAFLLDGLHEDLNRILKKPYVEKPDWEGGGDAELAKLARDSWDGYMQRNDSVVVDLFQGQYQSTLVCPECKKVSITFDPFMYLTLPLPVQKHWKHDIHWIPWDTDKSPLKIPILINANASFKDLRALLGKWMDVNPDNLLTMETWHGKFYRTLNNNVTVGEMNDNDVIVCYELPCNARMNPTYKPADDEPFIVPLFLTDAGNSFTRNTVRNTFWGHPTIACISQEQARTPTAIYEAVMERLRAWTDNTRDLYQWETDSTPTEIHIQPGPMPDSLSEINENGEIVTVQEAVAEEGDIVDEKSLLVSEANGDVRIVDDDESVPRKLGPKAGIFHVRLLPDTEDYGCGLRQGYSPKYVPWAQREEASPENGALLRADDSFHLEFEEPQKQYYFGDSPRFEHARWNAWQMYVHPEFKTLQEGLETKRTKSITLQDCLDEFTRQEQLGEDDLWYCPDCKKHQQATKKFDLWKVPDVLVVHLKRFSNVRTLRDKIDALVDFPLEGLDLSAMVGEREVANRLEKAGTNLEELRLGDVEDSLTYDLFAVDEHMGGLGGGHYRAYAENHVTGKWYHFDDSFVTPVSASDAVNPNAYLLFYRRRSSRPLGGKTHEKVEEARSRPKMEEDAAAEVQLPTPPGDNGRLLSFTDFNTPQWRQDSSRDDDDAEMGLSRGDDDADMGNMFLDPSSSVSPTSSNEVEVDTDSSLEPLDDDSMQQGMQYDEDEDRPIGLDDARGADHDSLDGTVKLGDVEGEGELRLQYPASPALSDTDPFSDPPDARKEGKDEALV</sequence>
<feature type="compositionally biased region" description="Acidic residues" evidence="8">
    <location>
        <begin position="1163"/>
        <end position="1178"/>
    </location>
</feature>
<feature type="region of interest" description="Disordered" evidence="8">
    <location>
        <begin position="1072"/>
        <end position="1253"/>
    </location>
</feature>
<feature type="compositionally biased region" description="Basic and acidic residues" evidence="8">
    <location>
        <begin position="1075"/>
        <end position="1091"/>
    </location>
</feature>